<proteinExistence type="predicted"/>
<dbReference type="GO" id="GO:0016887">
    <property type="term" value="F:ATP hydrolysis activity"/>
    <property type="evidence" value="ECO:0007669"/>
    <property type="project" value="InterPro"/>
</dbReference>
<evidence type="ECO:0000256" key="5">
    <source>
        <dbReference type="ARBA" id="ARBA00022967"/>
    </source>
</evidence>
<dbReference type="Pfam" id="PF00005">
    <property type="entry name" value="ABC_tran"/>
    <property type="match status" value="1"/>
</dbReference>
<reference evidence="8 9" key="1">
    <citation type="submission" date="2020-01" db="EMBL/GenBank/DDBJ databases">
        <title>Sphingomonas sp. strain CSW-10.</title>
        <authorList>
            <person name="Chen W.-M."/>
        </authorList>
    </citation>
    <scope>NUCLEOTIDE SEQUENCE [LARGE SCALE GENOMIC DNA]</scope>
    <source>
        <strain evidence="8 9">CSW-10</strain>
    </source>
</reference>
<dbReference type="SMART" id="SM00382">
    <property type="entry name" value="AAA"/>
    <property type="match status" value="1"/>
</dbReference>
<dbReference type="GO" id="GO:0022857">
    <property type="term" value="F:transmembrane transporter activity"/>
    <property type="evidence" value="ECO:0007669"/>
    <property type="project" value="InterPro"/>
</dbReference>
<evidence type="ECO:0000313" key="8">
    <source>
        <dbReference type="EMBL" id="QJQ33538.1"/>
    </source>
</evidence>
<dbReference type="GO" id="GO:0017004">
    <property type="term" value="P:cytochrome complex assembly"/>
    <property type="evidence" value="ECO:0007669"/>
    <property type="project" value="UniProtKB-KW"/>
</dbReference>
<keyword evidence="6" id="KW-0472">Membrane</keyword>
<dbReference type="PANTHER" id="PTHR43499">
    <property type="entry name" value="ABC TRANSPORTER I FAMILY MEMBER 1"/>
    <property type="match status" value="1"/>
</dbReference>
<dbReference type="Proteomes" id="UP000503018">
    <property type="component" value="Chromosome"/>
</dbReference>
<dbReference type="PROSITE" id="PS50893">
    <property type="entry name" value="ABC_TRANSPORTER_2"/>
    <property type="match status" value="1"/>
</dbReference>
<dbReference type="EMBL" id="CP053015">
    <property type="protein sequence ID" value="QJQ33538.1"/>
    <property type="molecule type" value="Genomic_DNA"/>
</dbReference>
<evidence type="ECO:0000256" key="1">
    <source>
        <dbReference type="ARBA" id="ARBA00022448"/>
    </source>
</evidence>
<feature type="domain" description="ABC transporter" evidence="7">
    <location>
        <begin position="6"/>
        <end position="201"/>
    </location>
</feature>
<keyword evidence="1" id="KW-0813">Transport</keyword>
<dbReference type="PANTHER" id="PTHR43499:SF1">
    <property type="entry name" value="ABC TRANSPORTER I FAMILY MEMBER 1"/>
    <property type="match status" value="1"/>
</dbReference>
<name>A0A6M4AWL8_9SPHN</name>
<dbReference type="AlphaFoldDB" id="A0A6M4AWL8"/>
<evidence type="ECO:0000313" key="9">
    <source>
        <dbReference type="Proteomes" id="UP000503018"/>
    </source>
</evidence>
<evidence type="ECO:0000256" key="6">
    <source>
        <dbReference type="ARBA" id="ARBA00023136"/>
    </source>
</evidence>
<dbReference type="GO" id="GO:0005524">
    <property type="term" value="F:ATP binding"/>
    <property type="evidence" value="ECO:0007669"/>
    <property type="project" value="UniProtKB-KW"/>
</dbReference>
<dbReference type="InterPro" id="IPR005895">
    <property type="entry name" value="ABC_transptr_haem_export_CcmA"/>
</dbReference>
<dbReference type="SUPFAM" id="SSF52540">
    <property type="entry name" value="P-loop containing nucleoside triphosphate hydrolases"/>
    <property type="match status" value="1"/>
</dbReference>
<evidence type="ECO:0000256" key="2">
    <source>
        <dbReference type="ARBA" id="ARBA00022741"/>
    </source>
</evidence>
<dbReference type="NCBIfam" id="TIGR01189">
    <property type="entry name" value="ccmA"/>
    <property type="match status" value="1"/>
</dbReference>
<accession>A0A6M4AWL8</accession>
<dbReference type="InterPro" id="IPR003593">
    <property type="entry name" value="AAA+_ATPase"/>
</dbReference>
<keyword evidence="5" id="KW-1278">Translocase</keyword>
<sequence length="205" mass="21656">MTRELIRFDALACRRSTRLLWRGVGGQLAAGEALHVTGANGIGKSSLIRILADLLPAAHGTVRRDGRIAMIDEAHALDRDMTVGHALAFWAKVDGMGRDKVAGALASLHIGHLADVPVRFLSTGQRKRAGLARLLVSSASLWLLDEPGNGLDRDGLALLEQLMANHRASGGAVLLASHLPLAVDGAKTLDLSAHQPVGEDIWGPA</sequence>
<dbReference type="KEGG" id="slan:GV829_03100"/>
<evidence type="ECO:0000256" key="4">
    <source>
        <dbReference type="ARBA" id="ARBA00022840"/>
    </source>
</evidence>
<dbReference type="Gene3D" id="3.40.50.300">
    <property type="entry name" value="P-loop containing nucleotide triphosphate hydrolases"/>
    <property type="match status" value="1"/>
</dbReference>
<keyword evidence="3" id="KW-0201">Cytochrome c-type biogenesis</keyword>
<evidence type="ECO:0000259" key="7">
    <source>
        <dbReference type="PROSITE" id="PS50893"/>
    </source>
</evidence>
<organism evidence="8 9">
    <name type="scientific">Sphingomonas lacunae</name>
    <dbReference type="NCBI Taxonomy" id="2698828"/>
    <lineage>
        <taxon>Bacteria</taxon>
        <taxon>Pseudomonadati</taxon>
        <taxon>Pseudomonadota</taxon>
        <taxon>Alphaproteobacteria</taxon>
        <taxon>Sphingomonadales</taxon>
        <taxon>Sphingomonadaceae</taxon>
        <taxon>Sphingomonas</taxon>
    </lineage>
</organism>
<gene>
    <name evidence="8" type="primary">ccmA</name>
    <name evidence="8" type="ORF">GV829_03100</name>
</gene>
<dbReference type="InterPro" id="IPR027417">
    <property type="entry name" value="P-loop_NTPase"/>
</dbReference>
<evidence type="ECO:0000256" key="3">
    <source>
        <dbReference type="ARBA" id="ARBA00022748"/>
    </source>
</evidence>
<keyword evidence="9" id="KW-1185">Reference proteome</keyword>
<keyword evidence="2" id="KW-0547">Nucleotide-binding</keyword>
<dbReference type="InterPro" id="IPR003439">
    <property type="entry name" value="ABC_transporter-like_ATP-bd"/>
</dbReference>
<protein>
    <submittedName>
        <fullName evidence="8">Heme ABC exporter ATP-binding protein CcmA</fullName>
    </submittedName>
</protein>
<keyword evidence="4 8" id="KW-0067">ATP-binding</keyword>